<keyword evidence="3" id="KW-0406">Ion transport</keyword>
<keyword evidence="3" id="KW-0407">Ion channel</keyword>
<evidence type="ECO:0000256" key="3">
    <source>
        <dbReference type="RuleBase" id="RU000687"/>
    </source>
</evidence>
<dbReference type="PANTHER" id="PTHR18945">
    <property type="entry name" value="NEUROTRANSMITTER GATED ION CHANNEL"/>
    <property type="match status" value="1"/>
</dbReference>
<dbReference type="GO" id="GO:0004888">
    <property type="term" value="F:transmembrane signaling receptor activity"/>
    <property type="evidence" value="ECO:0007669"/>
    <property type="project" value="InterPro"/>
</dbReference>
<dbReference type="GO" id="GO:0005230">
    <property type="term" value="F:extracellular ligand-gated monoatomic ion channel activity"/>
    <property type="evidence" value="ECO:0007669"/>
    <property type="project" value="InterPro"/>
</dbReference>
<evidence type="ECO:0000259" key="4">
    <source>
        <dbReference type="Pfam" id="PF02931"/>
    </source>
</evidence>
<protein>
    <submittedName>
        <fullName evidence="6">Neurotransmitter-gated ion-channel ligand-binding domain-containing protein</fullName>
    </submittedName>
</protein>
<reference evidence="6" key="1">
    <citation type="submission" date="2022-11" db="UniProtKB">
        <authorList>
            <consortium name="WormBaseParasite"/>
        </authorList>
    </citation>
    <scope>IDENTIFICATION</scope>
</reference>
<feature type="domain" description="Neurotransmitter-gated ion-channel ligand-binding" evidence="4">
    <location>
        <begin position="32"/>
        <end position="193"/>
    </location>
</feature>
<keyword evidence="3" id="KW-0813">Transport</keyword>
<comment type="subcellular location">
    <subcellularLocation>
        <location evidence="1">Membrane</location>
        <topology evidence="1">Multi-pass membrane protein</topology>
    </subcellularLocation>
</comment>
<dbReference type="InterPro" id="IPR036734">
    <property type="entry name" value="Neur_chan_lig-bd_sf"/>
</dbReference>
<dbReference type="CDD" id="cd18989">
    <property type="entry name" value="LGIC_ECD_cation"/>
    <property type="match status" value="1"/>
</dbReference>
<dbReference type="WBParaSite" id="PSAMB.scaffold3513size17989.g21706.t1">
    <property type="protein sequence ID" value="PSAMB.scaffold3513size17989.g21706.t1"/>
    <property type="gene ID" value="PSAMB.scaffold3513size17989.g21706"/>
</dbReference>
<evidence type="ECO:0000313" key="6">
    <source>
        <dbReference type="WBParaSite" id="PSAMB.scaffold3513size17989.g21706.t1"/>
    </source>
</evidence>
<dbReference type="PROSITE" id="PS00236">
    <property type="entry name" value="NEUROTR_ION_CHANNEL"/>
    <property type="match status" value="1"/>
</dbReference>
<dbReference type="Gene3D" id="2.70.170.10">
    <property type="entry name" value="Neurotransmitter-gated ion-channel ligand-binding domain"/>
    <property type="match status" value="1"/>
</dbReference>
<organism evidence="5 6">
    <name type="scientific">Plectus sambesii</name>
    <dbReference type="NCBI Taxonomy" id="2011161"/>
    <lineage>
        <taxon>Eukaryota</taxon>
        <taxon>Metazoa</taxon>
        <taxon>Ecdysozoa</taxon>
        <taxon>Nematoda</taxon>
        <taxon>Chromadorea</taxon>
        <taxon>Plectida</taxon>
        <taxon>Plectina</taxon>
        <taxon>Plectoidea</taxon>
        <taxon>Plectidae</taxon>
        <taxon>Plectus</taxon>
    </lineage>
</organism>
<dbReference type="Proteomes" id="UP000887566">
    <property type="component" value="Unplaced"/>
</dbReference>
<comment type="similarity">
    <text evidence="3">Belongs to the ligand-gated ion channel (TC 1.A.9) family.</text>
</comment>
<dbReference type="AlphaFoldDB" id="A0A914WB53"/>
<evidence type="ECO:0000256" key="1">
    <source>
        <dbReference type="ARBA" id="ARBA00004141"/>
    </source>
</evidence>
<dbReference type="SUPFAM" id="SSF63712">
    <property type="entry name" value="Nicotinic receptor ligand binding domain-like"/>
    <property type="match status" value="1"/>
</dbReference>
<evidence type="ECO:0000313" key="5">
    <source>
        <dbReference type="Proteomes" id="UP000887566"/>
    </source>
</evidence>
<dbReference type="InterPro" id="IPR006201">
    <property type="entry name" value="Neur_channel"/>
</dbReference>
<keyword evidence="5" id="KW-1185">Reference proteome</keyword>
<proteinExistence type="inferred from homology"/>
<dbReference type="InterPro" id="IPR018000">
    <property type="entry name" value="Neurotransmitter_ion_chnl_CS"/>
</dbReference>
<accession>A0A914WB53</accession>
<keyword evidence="2" id="KW-0472">Membrane</keyword>
<dbReference type="PRINTS" id="PR00252">
    <property type="entry name" value="NRIONCHANNEL"/>
</dbReference>
<name>A0A914WB53_9BILA</name>
<dbReference type="GO" id="GO:0016020">
    <property type="term" value="C:membrane"/>
    <property type="evidence" value="ECO:0007669"/>
    <property type="project" value="UniProtKB-SubCell"/>
</dbReference>
<dbReference type="InterPro" id="IPR006202">
    <property type="entry name" value="Neur_chan_lig-bd"/>
</dbReference>
<evidence type="ECO:0000256" key="2">
    <source>
        <dbReference type="ARBA" id="ARBA00023136"/>
    </source>
</evidence>
<sequence>MAWLPKYRQVTLLLYIFVTIGASSVFANHFDVYKAITTDYDKNVLPVRSISGPMVVSVELTYFYLFSMDQVQETITFHTDLEMSWKDENMGWKESKFGGTSKVVIPSSLLWKPDIYVMSGLSVEYMMPEEQRFVTVLSDGTVRLLKPCLITNRCSLSVKTFPYDIQTCSISLVSRMYSTDQIQLIIGKKRRSLNATVDDGHFYVS</sequence>
<dbReference type="Pfam" id="PF02931">
    <property type="entry name" value="Neur_chan_LBD"/>
    <property type="match status" value="1"/>
</dbReference>